<dbReference type="AlphaFoldDB" id="A0A4Y8T9Z9"/>
<dbReference type="EMBL" id="SCLP01000002">
    <property type="protein sequence ID" value="TFF48158.1"/>
    <property type="molecule type" value="Genomic_DNA"/>
</dbReference>
<protein>
    <submittedName>
        <fullName evidence="1">Uncharacterized protein</fullName>
    </submittedName>
</protein>
<dbReference type="Proteomes" id="UP000297630">
    <property type="component" value="Unassembled WGS sequence"/>
</dbReference>
<proteinExistence type="predicted"/>
<evidence type="ECO:0000313" key="1">
    <source>
        <dbReference type="EMBL" id="TFF48158.1"/>
    </source>
</evidence>
<evidence type="ECO:0000313" key="2">
    <source>
        <dbReference type="Proteomes" id="UP000297630"/>
    </source>
</evidence>
<gene>
    <name evidence="1" type="ORF">EQ803_06410</name>
</gene>
<organism evidence="1 2">
    <name type="scientific">Bacillus thuringiensis</name>
    <dbReference type="NCBI Taxonomy" id="1428"/>
    <lineage>
        <taxon>Bacteria</taxon>
        <taxon>Bacillati</taxon>
        <taxon>Bacillota</taxon>
        <taxon>Bacilli</taxon>
        <taxon>Bacillales</taxon>
        <taxon>Bacillaceae</taxon>
        <taxon>Bacillus</taxon>
        <taxon>Bacillus cereus group</taxon>
    </lineage>
</organism>
<accession>A0A4Y8T9Z9</accession>
<reference evidence="1 2" key="1">
    <citation type="submission" date="2019-01" db="EMBL/GenBank/DDBJ databases">
        <title>Draft genome sequence of Bacillus sp. DPC6431.</title>
        <authorList>
            <person name="Arbulu S."/>
            <person name="Murphy K."/>
            <person name="O'Sullivan O."/>
            <person name="Rea M.C."/>
            <person name="Hill C."/>
            <person name="Ross R.P."/>
        </authorList>
    </citation>
    <scope>NUCLEOTIDE SEQUENCE [LARGE SCALE GENOMIC DNA]</scope>
    <source>
        <strain evidence="1 2">DPC6431</strain>
    </source>
</reference>
<sequence length="130" mass="15128">MVEKEMAQLKAIKDEKEYEDMSKYKGRIESVEKLHQVIDALETLNKKYVITKKIEYRILPFTDNKYPVTIWYVEEVDVPKKYSDGEEIVKLICHDCGTSVTGKRIYLEGKGCFHNLKHNTTIVPLDSDAK</sequence>
<comment type="caution">
    <text evidence="1">The sequence shown here is derived from an EMBL/GenBank/DDBJ whole genome shotgun (WGS) entry which is preliminary data.</text>
</comment>
<name>A0A4Y8T9Z9_BACTU</name>